<feature type="domain" description="Type I restriction modification DNA specificity" evidence="5">
    <location>
        <begin position="33"/>
        <end position="189"/>
    </location>
</feature>
<dbReference type="Gene3D" id="3.90.220.20">
    <property type="entry name" value="DNA methylase specificity domains"/>
    <property type="match status" value="2"/>
</dbReference>
<keyword evidence="4" id="KW-0175">Coiled coil</keyword>
<evidence type="ECO:0000256" key="4">
    <source>
        <dbReference type="SAM" id="Coils"/>
    </source>
</evidence>
<gene>
    <name evidence="6" type="ORF">Nkreftii_000854</name>
</gene>
<keyword evidence="6" id="KW-0378">Hydrolase</keyword>
<sequence length="428" mass="48604">MAEFSRVAVSKLVAAGEAELKTGPFGTQLKASDYTEEGTPVINVRNIGFGGIKADKLEYISPSTRNRLSSHILQRGDIVFGRKGAVERHVFIREEQDGWFQGSDCLRLRFTSPRVEPLFASYFFLTPEHQRWMMNQCSHGATMASLNQEILERIELPLPPLLVQRQIASILSAYDELIENNQRRIKILEEMARSLYREWFVHFRFPGHDKVKMVPSRLGSIPYGWEACSIDDICELVTDGSHSSPKSVEEGLPMASSKDMHEWGLNLDTCRHISRQDFDQLVRNGCKPKKNDVLITKDGANYLKHIFVVREELELVLLSSIAILRPNKRINPHLLTAILSDPDNKGRLKNYVTGAAIPRIILSDFKLFKIVLPSQEVQDAWAKIAEPITQLCWTLIDQITNLRRTRDLLLPRLLPGELSVKGIPVLES</sequence>
<proteinExistence type="inferred from homology"/>
<comment type="similarity">
    <text evidence="1">Belongs to the type-I restriction system S methylase family.</text>
</comment>
<accession>A0A7S8FBX8</accession>
<protein>
    <submittedName>
        <fullName evidence="6">Restriction endonuclease S subunit (Modular protein)</fullName>
    </submittedName>
</protein>
<reference evidence="6 7" key="1">
    <citation type="journal article" date="2020" name="ISME J.">
        <title>Enrichment and physiological characterization of a novel comammox Nitrospira indicates ammonium inhibition of complete nitrification.</title>
        <authorList>
            <person name="Sakoula D."/>
            <person name="Koch H."/>
            <person name="Frank J."/>
            <person name="Jetten M.S.M."/>
            <person name="van Kessel M.A.H.J."/>
            <person name="Lucker S."/>
        </authorList>
    </citation>
    <scope>NUCLEOTIDE SEQUENCE [LARGE SCALE GENOMIC DNA]</scope>
    <source>
        <strain evidence="6">Comreactor17</strain>
    </source>
</reference>
<keyword evidence="6" id="KW-0540">Nuclease</keyword>
<dbReference type="Proteomes" id="UP000593737">
    <property type="component" value="Chromosome"/>
</dbReference>
<organism evidence="6 7">
    <name type="scientific">Candidatus Nitrospira kreftii</name>
    <dbReference type="NCBI Taxonomy" id="2652173"/>
    <lineage>
        <taxon>Bacteria</taxon>
        <taxon>Pseudomonadati</taxon>
        <taxon>Nitrospirota</taxon>
        <taxon>Nitrospiria</taxon>
        <taxon>Nitrospirales</taxon>
        <taxon>Nitrospiraceae</taxon>
        <taxon>Nitrospira</taxon>
    </lineage>
</organism>
<dbReference type="InterPro" id="IPR052021">
    <property type="entry name" value="Type-I_RS_S_subunit"/>
</dbReference>
<dbReference type="GO" id="GO:0004519">
    <property type="term" value="F:endonuclease activity"/>
    <property type="evidence" value="ECO:0007669"/>
    <property type="project" value="UniProtKB-KW"/>
</dbReference>
<evidence type="ECO:0000259" key="5">
    <source>
        <dbReference type="Pfam" id="PF01420"/>
    </source>
</evidence>
<evidence type="ECO:0000256" key="2">
    <source>
        <dbReference type="ARBA" id="ARBA00022747"/>
    </source>
</evidence>
<dbReference type="EMBL" id="CP047423">
    <property type="protein sequence ID" value="QPD03080.1"/>
    <property type="molecule type" value="Genomic_DNA"/>
</dbReference>
<dbReference type="SUPFAM" id="SSF116734">
    <property type="entry name" value="DNA methylase specificity domain"/>
    <property type="match status" value="2"/>
</dbReference>
<keyword evidence="2" id="KW-0680">Restriction system</keyword>
<dbReference type="PANTHER" id="PTHR30408:SF13">
    <property type="entry name" value="TYPE I RESTRICTION ENZYME HINDI SPECIFICITY SUBUNIT"/>
    <property type="match status" value="1"/>
</dbReference>
<dbReference type="GO" id="GO:0009307">
    <property type="term" value="P:DNA restriction-modification system"/>
    <property type="evidence" value="ECO:0007669"/>
    <property type="project" value="UniProtKB-KW"/>
</dbReference>
<keyword evidence="6" id="KW-0255">Endonuclease</keyword>
<dbReference type="REBASE" id="965971">
    <property type="entry name" value="S.Nkr7ORF855P"/>
</dbReference>
<keyword evidence="3" id="KW-0238">DNA-binding</keyword>
<dbReference type="Pfam" id="PF01420">
    <property type="entry name" value="Methylase_S"/>
    <property type="match status" value="2"/>
</dbReference>
<evidence type="ECO:0000313" key="6">
    <source>
        <dbReference type="EMBL" id="QPD03080.1"/>
    </source>
</evidence>
<evidence type="ECO:0000256" key="3">
    <source>
        <dbReference type="ARBA" id="ARBA00023125"/>
    </source>
</evidence>
<dbReference type="InterPro" id="IPR000055">
    <property type="entry name" value="Restrct_endonuc_typeI_TRD"/>
</dbReference>
<dbReference type="InterPro" id="IPR044946">
    <property type="entry name" value="Restrct_endonuc_typeI_TRD_sf"/>
</dbReference>
<dbReference type="PANTHER" id="PTHR30408">
    <property type="entry name" value="TYPE-1 RESTRICTION ENZYME ECOKI SPECIFICITY PROTEIN"/>
    <property type="match status" value="1"/>
</dbReference>
<feature type="domain" description="Type I restriction modification DNA specificity" evidence="5">
    <location>
        <begin position="223"/>
        <end position="401"/>
    </location>
</feature>
<dbReference type="GO" id="GO:0003677">
    <property type="term" value="F:DNA binding"/>
    <property type="evidence" value="ECO:0007669"/>
    <property type="project" value="UniProtKB-KW"/>
</dbReference>
<evidence type="ECO:0000256" key="1">
    <source>
        <dbReference type="ARBA" id="ARBA00010923"/>
    </source>
</evidence>
<dbReference type="AlphaFoldDB" id="A0A7S8FBX8"/>
<feature type="coiled-coil region" evidence="4">
    <location>
        <begin position="171"/>
        <end position="198"/>
    </location>
</feature>
<evidence type="ECO:0000313" key="7">
    <source>
        <dbReference type="Proteomes" id="UP000593737"/>
    </source>
</evidence>
<dbReference type="KEGG" id="nkf:Nkreftii_000854"/>
<name>A0A7S8FBX8_9BACT</name>